<dbReference type="eggNOG" id="COG0590">
    <property type="taxonomic scope" value="Bacteria"/>
</dbReference>
<dbReference type="GO" id="GO:0005737">
    <property type="term" value="C:cytoplasm"/>
    <property type="evidence" value="ECO:0007669"/>
    <property type="project" value="UniProtKB-SubCell"/>
</dbReference>
<evidence type="ECO:0000256" key="7">
    <source>
        <dbReference type="ARBA" id="ARBA00022833"/>
    </source>
</evidence>
<evidence type="ECO:0000313" key="11">
    <source>
        <dbReference type="Proteomes" id="UP000001511"/>
    </source>
</evidence>
<dbReference type="SUPFAM" id="SSF53927">
    <property type="entry name" value="Cytidine deaminase-like"/>
    <property type="match status" value="1"/>
</dbReference>
<dbReference type="OrthoDB" id="9802676at2"/>
<evidence type="ECO:0000259" key="9">
    <source>
        <dbReference type="PROSITE" id="PS51747"/>
    </source>
</evidence>
<keyword evidence="6" id="KW-0378">Hydrolase</keyword>
<dbReference type="CDD" id="cd01285">
    <property type="entry name" value="nucleoside_deaminase"/>
    <property type="match status" value="1"/>
</dbReference>
<evidence type="ECO:0000256" key="3">
    <source>
        <dbReference type="ARBA" id="ARBA00011738"/>
    </source>
</evidence>
<dbReference type="PANTHER" id="PTHR11079:SF190">
    <property type="entry name" value="CYTOSINE DEAMINASE"/>
    <property type="match status" value="1"/>
</dbReference>
<gene>
    <name evidence="10" type="ordered locus">Aazo_1414</name>
</gene>
<sequence length="143" mass="15643">MDECMQAAISEAKQGRDEGGIPIGSVLVRNGKILGKGHNKRVQDGDPVTHAEIDCLRNAGRLGNYKGITLYSTLMPCYLCAGAVVQFGIKKVIAGESRTFPGAKEFMVSHGVEVIDLNLDECKQMMNEFITEKPELWNEDIGN</sequence>
<proteinExistence type="predicted"/>
<comment type="pathway">
    <text evidence="8">Pyrimidine metabolism.</text>
</comment>
<evidence type="ECO:0000256" key="6">
    <source>
        <dbReference type="ARBA" id="ARBA00022801"/>
    </source>
</evidence>
<accession>D7E3Y2</accession>
<dbReference type="KEGG" id="naz:Aazo_1414"/>
<evidence type="ECO:0000256" key="4">
    <source>
        <dbReference type="ARBA" id="ARBA00022490"/>
    </source>
</evidence>
<evidence type="ECO:0000256" key="2">
    <source>
        <dbReference type="ARBA" id="ARBA00004496"/>
    </source>
</evidence>
<comment type="subunit">
    <text evidence="3">Homodimer.</text>
</comment>
<dbReference type="InterPro" id="IPR002125">
    <property type="entry name" value="CMP_dCMP_dom"/>
</dbReference>
<dbReference type="STRING" id="551115.Aazo_1414"/>
<dbReference type="GO" id="GO:0072527">
    <property type="term" value="P:pyrimidine-containing compound metabolic process"/>
    <property type="evidence" value="ECO:0007669"/>
    <property type="project" value="UniProtKB-ARBA"/>
</dbReference>
<keyword evidence="5" id="KW-0479">Metal-binding</keyword>
<evidence type="ECO:0000256" key="1">
    <source>
        <dbReference type="ARBA" id="ARBA00001947"/>
    </source>
</evidence>
<feature type="domain" description="CMP/dCMP-type deaminase" evidence="9">
    <location>
        <begin position="1"/>
        <end position="113"/>
    </location>
</feature>
<keyword evidence="11" id="KW-1185">Reference proteome</keyword>
<dbReference type="GO" id="GO:0055086">
    <property type="term" value="P:nucleobase-containing small molecule metabolic process"/>
    <property type="evidence" value="ECO:0007669"/>
    <property type="project" value="UniProtKB-ARBA"/>
</dbReference>
<evidence type="ECO:0000256" key="5">
    <source>
        <dbReference type="ARBA" id="ARBA00022723"/>
    </source>
</evidence>
<dbReference type="InterPro" id="IPR016193">
    <property type="entry name" value="Cytidine_deaminase-like"/>
</dbReference>
<name>D7E3Y2_NOSA0</name>
<evidence type="ECO:0000313" key="10">
    <source>
        <dbReference type="EMBL" id="ADI63650.1"/>
    </source>
</evidence>
<dbReference type="GO" id="GO:0008835">
    <property type="term" value="F:diaminohydroxyphosphoribosylaminopyrimidine deaminase activity"/>
    <property type="evidence" value="ECO:0007669"/>
    <property type="project" value="TreeGrafter"/>
</dbReference>
<comment type="cofactor">
    <cofactor evidence="1">
        <name>Zn(2+)</name>
        <dbReference type="ChEBI" id="CHEBI:29105"/>
    </cofactor>
</comment>
<dbReference type="RefSeq" id="WP_013190668.1">
    <property type="nucleotide sequence ID" value="NC_014248.1"/>
</dbReference>
<dbReference type="PROSITE" id="PS51747">
    <property type="entry name" value="CYT_DCMP_DEAMINASES_2"/>
    <property type="match status" value="1"/>
</dbReference>
<reference evidence="10 11" key="1">
    <citation type="journal article" date="2010" name="PLoS ONE">
        <title>Genome erosion in a nitrogen-fixing vertically transmitted endosymbiotic multicellular cyanobacterium.</title>
        <authorList>
            <person name="Ran L."/>
            <person name="Larsson J."/>
            <person name="Vigil-Stenman T."/>
            <person name="Nylander J.A."/>
            <person name="Ininbergs K."/>
            <person name="Zheng W.W."/>
            <person name="Lapidus A."/>
            <person name="Lowry S."/>
            <person name="Haselkorn R."/>
            <person name="Bergman B."/>
        </authorList>
    </citation>
    <scope>NUCLEOTIDE SEQUENCE [LARGE SCALE GENOMIC DNA]</scope>
    <source>
        <strain evidence="10 11">0708</strain>
    </source>
</reference>
<keyword evidence="4" id="KW-0963">Cytoplasm</keyword>
<keyword evidence="7" id="KW-0862">Zinc</keyword>
<organism evidence="10 11">
    <name type="scientific">Nostoc azollae (strain 0708)</name>
    <name type="common">Anabaena azollae (strain 0708)</name>
    <dbReference type="NCBI Taxonomy" id="551115"/>
    <lineage>
        <taxon>Bacteria</taxon>
        <taxon>Bacillati</taxon>
        <taxon>Cyanobacteriota</taxon>
        <taxon>Cyanophyceae</taxon>
        <taxon>Nostocales</taxon>
        <taxon>Nostocaceae</taxon>
        <taxon>Trichormus</taxon>
    </lineage>
</organism>
<dbReference type="AlphaFoldDB" id="D7E3Y2"/>
<dbReference type="Gene3D" id="3.40.140.10">
    <property type="entry name" value="Cytidine Deaminase, domain 2"/>
    <property type="match status" value="1"/>
</dbReference>
<dbReference type="GO" id="GO:0046872">
    <property type="term" value="F:metal ion binding"/>
    <property type="evidence" value="ECO:0007669"/>
    <property type="project" value="UniProtKB-KW"/>
</dbReference>
<dbReference type="HOGENOM" id="CLU_025810_7_1_3"/>
<comment type="subcellular location">
    <subcellularLocation>
        <location evidence="2">Cytoplasm</location>
    </subcellularLocation>
</comment>
<dbReference type="Proteomes" id="UP000001511">
    <property type="component" value="Chromosome"/>
</dbReference>
<dbReference type="EMBL" id="CP002059">
    <property type="protein sequence ID" value="ADI63650.1"/>
    <property type="molecule type" value="Genomic_DNA"/>
</dbReference>
<evidence type="ECO:0000256" key="8">
    <source>
        <dbReference type="ARBA" id="ARBA00060693"/>
    </source>
</evidence>
<protein>
    <submittedName>
        <fullName evidence="10">CMP/dCMP deaminase zinc-binding protein</fullName>
    </submittedName>
</protein>
<dbReference type="Pfam" id="PF00383">
    <property type="entry name" value="dCMP_cyt_deam_1"/>
    <property type="match status" value="1"/>
</dbReference>
<dbReference type="FunFam" id="3.40.140.10:FF:000016">
    <property type="entry name" value="Cytosine deaminase"/>
    <property type="match status" value="1"/>
</dbReference>
<dbReference type="PANTHER" id="PTHR11079">
    <property type="entry name" value="CYTOSINE DEAMINASE FAMILY MEMBER"/>
    <property type="match status" value="1"/>
</dbReference>